<evidence type="ECO:0000256" key="5">
    <source>
        <dbReference type="ARBA" id="ARBA00022989"/>
    </source>
</evidence>
<dbReference type="PANTHER" id="PTHR43744:SF12">
    <property type="entry name" value="ABC TRANSPORTER PERMEASE PROTEIN MG189-RELATED"/>
    <property type="match status" value="1"/>
</dbReference>
<dbReference type="CDD" id="cd06261">
    <property type="entry name" value="TM_PBP2"/>
    <property type="match status" value="1"/>
</dbReference>
<name>A0ABV9F451_9BACL</name>
<dbReference type="InterPro" id="IPR000515">
    <property type="entry name" value="MetI-like"/>
</dbReference>
<protein>
    <submittedName>
        <fullName evidence="9">Carbohydrate ABC transporter permease</fullName>
    </submittedName>
</protein>
<evidence type="ECO:0000256" key="7">
    <source>
        <dbReference type="RuleBase" id="RU363032"/>
    </source>
</evidence>
<proteinExistence type="inferred from homology"/>
<organism evidence="9 10">
    <name type="scientific">Cohnella hongkongensis</name>
    <dbReference type="NCBI Taxonomy" id="178337"/>
    <lineage>
        <taxon>Bacteria</taxon>
        <taxon>Bacillati</taxon>
        <taxon>Bacillota</taxon>
        <taxon>Bacilli</taxon>
        <taxon>Bacillales</taxon>
        <taxon>Paenibacillaceae</taxon>
        <taxon>Cohnella</taxon>
    </lineage>
</organism>
<comment type="subcellular location">
    <subcellularLocation>
        <location evidence="1 7">Cell membrane</location>
        <topology evidence="1 7">Multi-pass membrane protein</topology>
    </subcellularLocation>
</comment>
<comment type="similarity">
    <text evidence="7">Belongs to the binding-protein-dependent transport system permease family.</text>
</comment>
<dbReference type="RefSeq" id="WP_378091159.1">
    <property type="nucleotide sequence ID" value="NZ_JBHSEP010000001.1"/>
</dbReference>
<dbReference type="Gene3D" id="1.10.3720.10">
    <property type="entry name" value="MetI-like"/>
    <property type="match status" value="1"/>
</dbReference>
<feature type="transmembrane region" description="Helical" evidence="7">
    <location>
        <begin position="275"/>
        <end position="295"/>
    </location>
</feature>
<accession>A0ABV9F451</accession>
<evidence type="ECO:0000313" key="10">
    <source>
        <dbReference type="Proteomes" id="UP001596028"/>
    </source>
</evidence>
<keyword evidence="2 7" id="KW-0813">Transport</keyword>
<dbReference type="Proteomes" id="UP001596028">
    <property type="component" value="Unassembled WGS sequence"/>
</dbReference>
<dbReference type="Pfam" id="PF00528">
    <property type="entry name" value="BPD_transp_1"/>
    <property type="match status" value="1"/>
</dbReference>
<feature type="domain" description="ABC transmembrane type-1" evidence="8">
    <location>
        <begin position="238"/>
        <end position="429"/>
    </location>
</feature>
<feature type="transmembrane region" description="Helical" evidence="7">
    <location>
        <begin position="350"/>
        <end position="375"/>
    </location>
</feature>
<evidence type="ECO:0000256" key="6">
    <source>
        <dbReference type="ARBA" id="ARBA00023136"/>
    </source>
</evidence>
<evidence type="ECO:0000256" key="1">
    <source>
        <dbReference type="ARBA" id="ARBA00004651"/>
    </source>
</evidence>
<evidence type="ECO:0000313" key="9">
    <source>
        <dbReference type="EMBL" id="MFC4596730.1"/>
    </source>
</evidence>
<dbReference type="InterPro" id="IPR035906">
    <property type="entry name" value="MetI-like_sf"/>
</dbReference>
<dbReference type="EMBL" id="JBHSEP010000001">
    <property type="protein sequence ID" value="MFC4596730.1"/>
    <property type="molecule type" value="Genomic_DNA"/>
</dbReference>
<evidence type="ECO:0000259" key="8">
    <source>
        <dbReference type="PROSITE" id="PS50928"/>
    </source>
</evidence>
<gene>
    <name evidence="9" type="ORF">ACFO3S_00640</name>
</gene>
<dbReference type="PANTHER" id="PTHR43744">
    <property type="entry name" value="ABC TRANSPORTER PERMEASE PROTEIN MG189-RELATED-RELATED"/>
    <property type="match status" value="1"/>
</dbReference>
<sequence>MFKRIASGNCMFTVVSYVLTVVWCGLLLVPLLFLFSSSMKDDLQIYETPPKLLPSPPKSIGIVLDYTKVAEQGEAALQEALWRDSTLALYSTVYEINKSGVFGVDFYGTVGDRVIYKSSSGKSDLQMNLTYLIYDKAQVNRANLLEKYKQSVENVGYRFDPQGLSASFDRSRLGDNEFDGQIGDYLANKYNVEGVYKGSVVRESYWFALKNFAGYWKLPQVLFAEEEMIAKFSFLWFGANTLLVIVFAIAAQVTIDSLAAFALSRLFGRRMAKLLLLYILAATMIPFVAYMIPMYVMFQRWGLSDSYWGMLVPHLTAAGFFVYLYKGFFDKLPGELFEAARVDGASEMRVYFSILMRLSQPVTAVVAITTMLGVWNDFFWPFLIVKKAELWPLNVALYNLSLNANIKQNFLMGMAALSLIPLLIVVAAFSDSLRKGMVFSGIKG</sequence>
<keyword evidence="5 7" id="KW-1133">Transmembrane helix</keyword>
<evidence type="ECO:0000256" key="3">
    <source>
        <dbReference type="ARBA" id="ARBA00022475"/>
    </source>
</evidence>
<dbReference type="PROSITE" id="PS50928">
    <property type="entry name" value="ABC_TM1"/>
    <property type="match status" value="1"/>
</dbReference>
<keyword evidence="6 7" id="KW-0472">Membrane</keyword>
<comment type="caution">
    <text evidence="9">The sequence shown here is derived from an EMBL/GenBank/DDBJ whole genome shotgun (WGS) entry which is preliminary data.</text>
</comment>
<feature type="transmembrane region" description="Helical" evidence="7">
    <location>
        <begin position="12"/>
        <end position="35"/>
    </location>
</feature>
<keyword evidence="4 7" id="KW-0812">Transmembrane</keyword>
<evidence type="ECO:0000256" key="4">
    <source>
        <dbReference type="ARBA" id="ARBA00022692"/>
    </source>
</evidence>
<reference evidence="10" key="1">
    <citation type="journal article" date="2019" name="Int. J. Syst. Evol. Microbiol.">
        <title>The Global Catalogue of Microorganisms (GCM) 10K type strain sequencing project: providing services to taxonomists for standard genome sequencing and annotation.</title>
        <authorList>
            <consortium name="The Broad Institute Genomics Platform"/>
            <consortium name="The Broad Institute Genome Sequencing Center for Infectious Disease"/>
            <person name="Wu L."/>
            <person name="Ma J."/>
        </authorList>
    </citation>
    <scope>NUCLEOTIDE SEQUENCE [LARGE SCALE GENOMIC DNA]</scope>
    <source>
        <strain evidence="10">CCUG 49571</strain>
    </source>
</reference>
<evidence type="ECO:0000256" key="2">
    <source>
        <dbReference type="ARBA" id="ARBA00022448"/>
    </source>
</evidence>
<feature type="transmembrane region" description="Helical" evidence="7">
    <location>
        <begin position="410"/>
        <end position="429"/>
    </location>
</feature>
<keyword evidence="10" id="KW-1185">Reference proteome</keyword>
<dbReference type="SUPFAM" id="SSF161098">
    <property type="entry name" value="MetI-like"/>
    <property type="match status" value="1"/>
</dbReference>
<keyword evidence="3" id="KW-1003">Cell membrane</keyword>
<feature type="transmembrane region" description="Helical" evidence="7">
    <location>
        <begin position="307"/>
        <end position="329"/>
    </location>
</feature>
<feature type="transmembrane region" description="Helical" evidence="7">
    <location>
        <begin position="234"/>
        <end position="263"/>
    </location>
</feature>